<dbReference type="Proteomes" id="UP001165085">
    <property type="component" value="Unassembled WGS sequence"/>
</dbReference>
<dbReference type="InterPro" id="IPR025659">
    <property type="entry name" value="Tubby-like_C"/>
</dbReference>
<feature type="compositionally biased region" description="Basic and acidic residues" evidence="2">
    <location>
        <begin position="269"/>
        <end position="298"/>
    </location>
</feature>
<feature type="compositionally biased region" description="Basic and acidic residues" evidence="2">
    <location>
        <begin position="359"/>
        <end position="374"/>
    </location>
</feature>
<feature type="domain" description="Tubby C-terminal" evidence="3">
    <location>
        <begin position="438"/>
        <end position="700"/>
    </location>
</feature>
<dbReference type="PANTHER" id="PTHR16517:SF7">
    <property type="entry name" value="PROTEIN KING TUBBY"/>
    <property type="match status" value="1"/>
</dbReference>
<dbReference type="AlphaFoldDB" id="A0A9W6ZEM2"/>
<dbReference type="OrthoDB" id="8775810at2759"/>
<dbReference type="Gene3D" id="3.20.90.10">
    <property type="entry name" value="Tubby Protein, Chain A"/>
    <property type="match status" value="1"/>
</dbReference>
<feature type="compositionally biased region" description="Basic and acidic residues" evidence="2">
    <location>
        <begin position="141"/>
        <end position="155"/>
    </location>
</feature>
<dbReference type="EMBL" id="BRXY01000015">
    <property type="protein sequence ID" value="GMH52949.1"/>
    <property type="molecule type" value="Genomic_DNA"/>
</dbReference>
<name>A0A9W6ZEM2_9STRA</name>
<reference evidence="5" key="1">
    <citation type="journal article" date="2023" name="Commun. Biol.">
        <title>Genome analysis of Parmales, the sister group of diatoms, reveals the evolutionary specialization of diatoms from phago-mixotrophs to photoautotrophs.</title>
        <authorList>
            <person name="Ban H."/>
            <person name="Sato S."/>
            <person name="Yoshikawa S."/>
            <person name="Yamada K."/>
            <person name="Nakamura Y."/>
            <person name="Ichinomiya M."/>
            <person name="Sato N."/>
            <person name="Blanc-Mathieu R."/>
            <person name="Endo H."/>
            <person name="Kuwata A."/>
            <person name="Ogata H."/>
        </authorList>
    </citation>
    <scope>NUCLEOTIDE SEQUENCE [LARGE SCALE GENOMIC DNA]</scope>
    <source>
        <strain evidence="5">NIES 3701</strain>
    </source>
</reference>
<dbReference type="SUPFAM" id="SSF54518">
    <property type="entry name" value="Tubby C-terminal domain-like"/>
    <property type="match status" value="1"/>
</dbReference>
<keyword evidence="5" id="KW-1185">Reference proteome</keyword>
<evidence type="ECO:0000259" key="3">
    <source>
        <dbReference type="Pfam" id="PF01167"/>
    </source>
</evidence>
<feature type="compositionally biased region" description="Polar residues" evidence="2">
    <location>
        <begin position="29"/>
        <end position="47"/>
    </location>
</feature>
<sequence length="720" mass="78438">MDDQAFDAMLDDMSDSESETSSNPPSPSQRSMNSTEKNFLSSLAISSKTRDSFGSFQSESTSSRNDTTSGRLATNTPRSPSSHHEGKFSSDNEDDDLSGADIGNIIMKETYSDSSSLSSRNDDYQEGAGLEEDSDDSEFDFGIREGRAKPLHDGFTDGARGAAGNPSSSTLSPFAAGSRQGKSGFGEAGVGVSNLSYNNVGSRSNNVSFNSYSNNMNYGMRGESKEVDSIQSFGIRGATSAAIDKTTDEQLGRNIRRDLQYDRSFGVEQEEKAKQSQKKEKGRQSNKEKPSGWDMRKASEEELRYMNESKMSESKDADNDGDAILNSTKEQLIKRPSPPRNYPPVEQSSPPSPANFGSSDKRKSPLHEGYEEAKAPPPSPAPGVQESTTKNIRELNLSLPGGEGSKNGIYTASRGLLGIPGEISQEEKRMSLYKHVEKNFAMVKCYVVRSQSGVFGGKTYTMFAEPVGGGAPGGGTGEDAKDAESRFMLNAKKKSGTKHSNYVLTDDYSRQPSKDTIIGKLKGDWSGATYTMYDGGYNVKKRGAADVNGVDGEERKELGVIFYEYDRMGPGRMKVCVPRVGARGFWCDNNASILERLGDLADVEKLSAEKMPKHLKSSLIVCTNKRPKWDPEQKGHVLNFKGRVTESSVKNFQLQCDGEKETGGATMLQFGRVSKNVFTLDFGFPLNAVQAFAIALSSLDGKIADSKGYEIVRRMSTSRT</sequence>
<evidence type="ECO:0000313" key="4">
    <source>
        <dbReference type="EMBL" id="GMH52949.1"/>
    </source>
</evidence>
<dbReference type="PANTHER" id="PTHR16517">
    <property type="entry name" value="TUBBY-RELATED"/>
    <property type="match status" value="1"/>
</dbReference>
<evidence type="ECO:0000313" key="5">
    <source>
        <dbReference type="Proteomes" id="UP001165085"/>
    </source>
</evidence>
<evidence type="ECO:0000256" key="2">
    <source>
        <dbReference type="SAM" id="MobiDB-lite"/>
    </source>
</evidence>
<feature type="compositionally biased region" description="Acidic residues" evidence="2">
    <location>
        <begin position="129"/>
        <end position="139"/>
    </location>
</feature>
<feature type="compositionally biased region" description="Polar residues" evidence="2">
    <location>
        <begin position="64"/>
        <end position="80"/>
    </location>
</feature>
<gene>
    <name evidence="4" type="ORF">TrST_g3871</name>
</gene>
<evidence type="ECO:0000256" key="1">
    <source>
        <dbReference type="ARBA" id="ARBA00007129"/>
    </source>
</evidence>
<dbReference type="PRINTS" id="PR01573">
    <property type="entry name" value="SUPERTUBBY"/>
</dbReference>
<feature type="region of interest" description="Disordered" evidence="2">
    <location>
        <begin position="262"/>
        <end position="298"/>
    </location>
</feature>
<organism evidence="4 5">
    <name type="scientific">Triparma strigata</name>
    <dbReference type="NCBI Taxonomy" id="1606541"/>
    <lineage>
        <taxon>Eukaryota</taxon>
        <taxon>Sar</taxon>
        <taxon>Stramenopiles</taxon>
        <taxon>Ochrophyta</taxon>
        <taxon>Bolidophyceae</taxon>
        <taxon>Parmales</taxon>
        <taxon>Triparmaceae</taxon>
        <taxon>Triparma</taxon>
    </lineage>
</organism>
<feature type="region of interest" description="Disordered" evidence="2">
    <location>
        <begin position="329"/>
        <end position="387"/>
    </location>
</feature>
<feature type="compositionally biased region" description="Low complexity" evidence="2">
    <location>
        <begin position="52"/>
        <end position="63"/>
    </location>
</feature>
<protein>
    <recommendedName>
        <fullName evidence="3">Tubby C-terminal domain-containing protein</fullName>
    </recommendedName>
</protein>
<feature type="compositionally biased region" description="Acidic residues" evidence="2">
    <location>
        <begin position="1"/>
        <end position="18"/>
    </location>
</feature>
<accession>A0A9W6ZEM2</accession>
<comment type="caution">
    <text evidence="4">The sequence shown here is derived from an EMBL/GenBank/DDBJ whole genome shotgun (WGS) entry which is preliminary data.</text>
</comment>
<comment type="similarity">
    <text evidence="1">Belongs to the TUB family.</text>
</comment>
<dbReference type="InterPro" id="IPR000007">
    <property type="entry name" value="Tubby_C"/>
</dbReference>
<dbReference type="Pfam" id="PF01167">
    <property type="entry name" value="Tub"/>
    <property type="match status" value="1"/>
</dbReference>
<feature type="region of interest" description="Disordered" evidence="2">
    <location>
        <begin position="1"/>
        <end position="181"/>
    </location>
</feature>
<proteinExistence type="inferred from homology"/>